<evidence type="ECO:0000313" key="7">
    <source>
        <dbReference type="Proteomes" id="UP000198287"/>
    </source>
</evidence>
<gene>
    <name evidence="6" type="ORF">Fcan01_02849</name>
</gene>
<comment type="caution">
    <text evidence="6">The sequence shown here is derived from an EMBL/GenBank/DDBJ whole genome shotgun (WGS) entry which is preliminary data.</text>
</comment>
<dbReference type="Pfam" id="PF00560">
    <property type="entry name" value="LRR_1"/>
    <property type="match status" value="1"/>
</dbReference>
<keyword evidence="7" id="KW-1185">Reference proteome</keyword>
<evidence type="ECO:0000256" key="1">
    <source>
        <dbReference type="ARBA" id="ARBA00022614"/>
    </source>
</evidence>
<dbReference type="SMART" id="SM00369">
    <property type="entry name" value="LRR_TYP"/>
    <property type="match status" value="2"/>
</dbReference>
<dbReference type="OrthoDB" id="10068119at2759"/>
<accession>A0A226F4M9</accession>
<dbReference type="Proteomes" id="UP000198287">
    <property type="component" value="Unassembled WGS sequence"/>
</dbReference>
<evidence type="ECO:0000256" key="4">
    <source>
        <dbReference type="SAM" id="Phobius"/>
    </source>
</evidence>
<dbReference type="STRING" id="158441.A0A226F4M9"/>
<keyword evidence="2" id="KW-0677">Repeat</keyword>
<feature type="compositionally biased region" description="Basic and acidic residues" evidence="3">
    <location>
        <begin position="709"/>
        <end position="720"/>
    </location>
</feature>
<feature type="compositionally biased region" description="Polar residues" evidence="3">
    <location>
        <begin position="201"/>
        <end position="226"/>
    </location>
</feature>
<keyword evidence="4" id="KW-0812">Transmembrane</keyword>
<feature type="region of interest" description="Disordered" evidence="3">
    <location>
        <begin position="265"/>
        <end position="287"/>
    </location>
</feature>
<reference evidence="6 7" key="1">
    <citation type="submission" date="2015-12" db="EMBL/GenBank/DDBJ databases">
        <title>The genome of Folsomia candida.</title>
        <authorList>
            <person name="Faddeeva A."/>
            <person name="Derks M.F."/>
            <person name="Anvar Y."/>
            <person name="Smit S."/>
            <person name="Van Straalen N."/>
            <person name="Roelofs D."/>
        </authorList>
    </citation>
    <scope>NUCLEOTIDE SEQUENCE [LARGE SCALE GENOMIC DNA]</scope>
    <source>
        <strain evidence="6 7">VU population</strain>
        <tissue evidence="6">Whole body</tissue>
    </source>
</reference>
<evidence type="ECO:0000256" key="5">
    <source>
        <dbReference type="SAM" id="SignalP"/>
    </source>
</evidence>
<dbReference type="AlphaFoldDB" id="A0A226F4M9"/>
<dbReference type="InterPro" id="IPR050333">
    <property type="entry name" value="SLRP"/>
</dbReference>
<keyword evidence="5" id="KW-0732">Signal</keyword>
<feature type="compositionally biased region" description="Polar residues" evidence="3">
    <location>
        <begin position="726"/>
        <end position="748"/>
    </location>
</feature>
<organism evidence="6 7">
    <name type="scientific">Folsomia candida</name>
    <name type="common">Springtail</name>
    <dbReference type="NCBI Taxonomy" id="158441"/>
    <lineage>
        <taxon>Eukaryota</taxon>
        <taxon>Metazoa</taxon>
        <taxon>Ecdysozoa</taxon>
        <taxon>Arthropoda</taxon>
        <taxon>Hexapoda</taxon>
        <taxon>Collembola</taxon>
        <taxon>Entomobryomorpha</taxon>
        <taxon>Isotomoidea</taxon>
        <taxon>Isotomidae</taxon>
        <taxon>Proisotominae</taxon>
        <taxon>Folsomia</taxon>
    </lineage>
</organism>
<feature type="region of interest" description="Disordered" evidence="3">
    <location>
        <begin position="201"/>
        <end position="253"/>
    </location>
</feature>
<dbReference type="EMBL" id="LNIX01000001">
    <property type="protein sequence ID" value="OXA64407.1"/>
    <property type="molecule type" value="Genomic_DNA"/>
</dbReference>
<evidence type="ECO:0000313" key="6">
    <source>
        <dbReference type="EMBL" id="OXA64407.1"/>
    </source>
</evidence>
<keyword evidence="4" id="KW-1133">Transmembrane helix</keyword>
<dbReference type="PROSITE" id="PS51450">
    <property type="entry name" value="LRR"/>
    <property type="match status" value="2"/>
</dbReference>
<feature type="compositionally biased region" description="Basic and acidic residues" evidence="3">
    <location>
        <begin position="415"/>
        <end position="433"/>
    </location>
</feature>
<dbReference type="InterPro" id="IPR032675">
    <property type="entry name" value="LRR_dom_sf"/>
</dbReference>
<dbReference type="PANTHER" id="PTHR45712:SF22">
    <property type="entry name" value="INSULIN-LIKE GROWTH FACTOR-BINDING PROTEIN COMPLEX ACID LABILE SUBUNIT"/>
    <property type="match status" value="1"/>
</dbReference>
<feature type="transmembrane region" description="Helical" evidence="4">
    <location>
        <begin position="619"/>
        <end position="641"/>
    </location>
</feature>
<feature type="chain" id="PRO_5013393590" evidence="5">
    <location>
        <begin position="24"/>
        <end position="748"/>
    </location>
</feature>
<keyword evidence="1" id="KW-0433">Leucine-rich repeat</keyword>
<dbReference type="Pfam" id="PF13855">
    <property type="entry name" value="LRR_8"/>
    <property type="match status" value="1"/>
</dbReference>
<proteinExistence type="predicted"/>
<dbReference type="PANTHER" id="PTHR45712">
    <property type="entry name" value="AGAP008170-PA"/>
    <property type="match status" value="1"/>
</dbReference>
<dbReference type="SUPFAM" id="SSF52058">
    <property type="entry name" value="L domain-like"/>
    <property type="match status" value="2"/>
</dbReference>
<feature type="region of interest" description="Disordered" evidence="3">
    <location>
        <begin position="415"/>
        <end position="440"/>
    </location>
</feature>
<keyword evidence="4" id="KW-0472">Membrane</keyword>
<dbReference type="Gene3D" id="3.80.10.10">
    <property type="entry name" value="Ribonuclease Inhibitor"/>
    <property type="match status" value="3"/>
</dbReference>
<dbReference type="InterPro" id="IPR003591">
    <property type="entry name" value="Leu-rich_rpt_typical-subtyp"/>
</dbReference>
<dbReference type="InterPro" id="IPR001611">
    <property type="entry name" value="Leu-rich_rpt"/>
</dbReference>
<feature type="region of interest" description="Disordered" evidence="3">
    <location>
        <begin position="673"/>
        <end position="748"/>
    </location>
</feature>
<name>A0A226F4M9_FOLCA</name>
<evidence type="ECO:0000256" key="3">
    <source>
        <dbReference type="SAM" id="MobiDB-lite"/>
    </source>
</evidence>
<protein>
    <submittedName>
        <fullName evidence="6">Protein halfway</fullName>
    </submittedName>
</protein>
<feature type="compositionally biased region" description="Polar residues" evidence="3">
    <location>
        <begin position="685"/>
        <end position="702"/>
    </location>
</feature>
<feature type="signal peptide" evidence="5">
    <location>
        <begin position="1"/>
        <end position="23"/>
    </location>
</feature>
<evidence type="ECO:0000256" key="2">
    <source>
        <dbReference type="ARBA" id="ARBA00022737"/>
    </source>
</evidence>
<sequence>MVSLWTILMALFGSMLNARVTNGRPGQWEDLENRASEVMRINGPLGRISGRGNANNLSSDLMQVNTTTPEEEEQQGEMDSGECKLSETVGRINALERSTVHVKCTEVVNLTISLEQIPQSLMTKITSISVTKSIVNTVNLTQFHKFPALRNLSVTKSNVSFVVGSVPFSLRSLNLSHNNIRSVDTSWFSHTRDATKLYKLQKSTPTQPLQSNLDPEQSHVTATSDYLSPKPRTKFPHNNNYNSNNNKGRKSWTRLPKDIATLSSGESGVDHLDDDWDAPFDAGGGSSPIPIRDTNYFETTSRLQVIDVSHNKITQLPKSIFYLRRLESLHLSGNHLKCEFVWERLWKWTEMRIRSKSVLSDAETTFCGVDDARVFQYSIQGVLQARKAFEKTCATVNKSMCSSCSLYALQKKEGHHHTSDDSKGIEKNSHDVGKTWSSQQENSAGISISLKLDCSSKNLTEVPPVPPQTWQLNISNNRIKDLSPLKLAMYSNLLILDGASNQVNLETLAGTPFIDKYNYLNLKNNGFSTIPTYILTSLNTIRGQGVTFFGGNYIECDCNSVKEIKPLLIENSKRIRDMKDIFCKDINVSDGSRNTRVKDLQYSDVCHMDSSDSEFTSELYLYVIIFVEAVLIILIIAKVWIDGKSYRQTGILPWCSAKMPRLPCDAMLESVKEPPNLGRQGGGSATSSNANVINTAGSSQHSAPGIQLKDFRSSRGRSDDGGAASVCSNRSSRNSIQQPHSSSRNFSV</sequence>